<dbReference type="EMBL" id="VDMD01000001">
    <property type="protein sequence ID" value="TRM69454.1"/>
    <property type="molecule type" value="Genomic_DNA"/>
</dbReference>
<evidence type="ECO:0000259" key="13">
    <source>
        <dbReference type="PROSITE" id="PS50011"/>
    </source>
</evidence>
<protein>
    <recommendedName>
        <fullName evidence="1">non-specific serine/threonine protein kinase</fullName>
        <ecNumber evidence="1">2.7.11.1</ecNumber>
    </recommendedName>
</protein>
<evidence type="ECO:0000313" key="16">
    <source>
        <dbReference type="Proteomes" id="UP000320762"/>
    </source>
</evidence>
<dbReference type="CDD" id="cd21742">
    <property type="entry name" value="MobB_NDR_LATS-like"/>
    <property type="match status" value="1"/>
</dbReference>
<keyword evidence="16" id="KW-1185">Reference proteome</keyword>
<feature type="region of interest" description="Disordered" evidence="12">
    <location>
        <begin position="104"/>
        <end position="141"/>
    </location>
</feature>
<dbReference type="InterPro" id="IPR017441">
    <property type="entry name" value="Protein_kinase_ATP_BS"/>
</dbReference>
<dbReference type="InterPro" id="IPR000961">
    <property type="entry name" value="AGC-kinase_C"/>
</dbReference>
<dbReference type="SMART" id="SM00133">
    <property type="entry name" value="S_TK_X"/>
    <property type="match status" value="1"/>
</dbReference>
<keyword evidence="4" id="KW-0808">Transferase</keyword>
<evidence type="ECO:0000313" key="15">
    <source>
        <dbReference type="EMBL" id="TRM69454.1"/>
    </source>
</evidence>
<evidence type="ECO:0000256" key="6">
    <source>
        <dbReference type="ARBA" id="ARBA00022777"/>
    </source>
</evidence>
<feature type="region of interest" description="Disordered" evidence="12">
    <location>
        <begin position="303"/>
        <end position="322"/>
    </location>
</feature>
<feature type="compositionally biased region" description="Basic and acidic residues" evidence="12">
    <location>
        <begin position="303"/>
        <end position="312"/>
    </location>
</feature>
<reference evidence="15 16" key="1">
    <citation type="journal article" date="2019" name="New Phytol.">
        <title>Comparative genomics reveals unique wood-decay strategies and fruiting body development in the Schizophyllaceae.</title>
        <authorList>
            <person name="Almasi E."/>
            <person name="Sahu N."/>
            <person name="Krizsan K."/>
            <person name="Balint B."/>
            <person name="Kovacs G.M."/>
            <person name="Kiss B."/>
            <person name="Cseklye J."/>
            <person name="Drula E."/>
            <person name="Henrissat B."/>
            <person name="Nagy I."/>
            <person name="Chovatia M."/>
            <person name="Adam C."/>
            <person name="LaButti K."/>
            <person name="Lipzen A."/>
            <person name="Riley R."/>
            <person name="Grigoriev I.V."/>
            <person name="Nagy L.G."/>
        </authorList>
    </citation>
    <scope>NUCLEOTIDE SEQUENCE [LARGE SCALE GENOMIC DNA]</scope>
    <source>
        <strain evidence="15 16">NL-1724</strain>
    </source>
</reference>
<evidence type="ECO:0000259" key="14">
    <source>
        <dbReference type="PROSITE" id="PS51285"/>
    </source>
</evidence>
<dbReference type="InterPro" id="IPR000719">
    <property type="entry name" value="Prot_kinase_dom"/>
</dbReference>
<dbReference type="SUPFAM" id="SSF56112">
    <property type="entry name" value="Protein kinase-like (PK-like)"/>
    <property type="match status" value="1"/>
</dbReference>
<evidence type="ECO:0000256" key="8">
    <source>
        <dbReference type="ARBA" id="ARBA00038271"/>
    </source>
</evidence>
<dbReference type="Gene3D" id="1.10.510.10">
    <property type="entry name" value="Transferase(Phosphotransferase) domain 1"/>
    <property type="match status" value="1"/>
</dbReference>
<keyword evidence="5 11" id="KW-0547">Nucleotide-binding</keyword>
<keyword evidence="2" id="KW-0723">Serine/threonine-protein kinase</keyword>
<dbReference type="STRING" id="97359.A0A550CXC7"/>
<comment type="catalytic activity">
    <reaction evidence="10">
        <text>L-seryl-[protein] + ATP = O-phospho-L-seryl-[protein] + ADP + H(+)</text>
        <dbReference type="Rhea" id="RHEA:17989"/>
        <dbReference type="Rhea" id="RHEA-COMP:9863"/>
        <dbReference type="Rhea" id="RHEA-COMP:11604"/>
        <dbReference type="ChEBI" id="CHEBI:15378"/>
        <dbReference type="ChEBI" id="CHEBI:29999"/>
        <dbReference type="ChEBI" id="CHEBI:30616"/>
        <dbReference type="ChEBI" id="CHEBI:83421"/>
        <dbReference type="ChEBI" id="CHEBI:456216"/>
        <dbReference type="EC" id="2.7.11.1"/>
    </reaction>
</comment>
<dbReference type="SMART" id="SM00220">
    <property type="entry name" value="S_TKc"/>
    <property type="match status" value="1"/>
</dbReference>
<dbReference type="InterPro" id="IPR011009">
    <property type="entry name" value="Kinase-like_dom_sf"/>
</dbReference>
<dbReference type="CDD" id="cd05573">
    <property type="entry name" value="STKc_ROCK_NDR_like"/>
    <property type="match status" value="1"/>
</dbReference>
<evidence type="ECO:0000256" key="5">
    <source>
        <dbReference type="ARBA" id="ARBA00022741"/>
    </source>
</evidence>
<dbReference type="PROSITE" id="PS00108">
    <property type="entry name" value="PROTEIN_KINASE_ST"/>
    <property type="match status" value="1"/>
</dbReference>
<evidence type="ECO:0000256" key="10">
    <source>
        <dbReference type="ARBA" id="ARBA00048679"/>
    </source>
</evidence>
<comment type="catalytic activity">
    <reaction evidence="9">
        <text>L-threonyl-[protein] + ATP = O-phospho-L-threonyl-[protein] + ADP + H(+)</text>
        <dbReference type="Rhea" id="RHEA:46608"/>
        <dbReference type="Rhea" id="RHEA-COMP:11060"/>
        <dbReference type="Rhea" id="RHEA-COMP:11605"/>
        <dbReference type="ChEBI" id="CHEBI:15378"/>
        <dbReference type="ChEBI" id="CHEBI:30013"/>
        <dbReference type="ChEBI" id="CHEBI:30616"/>
        <dbReference type="ChEBI" id="CHEBI:61977"/>
        <dbReference type="ChEBI" id="CHEBI:456216"/>
        <dbReference type="EC" id="2.7.11.1"/>
    </reaction>
</comment>
<evidence type="ECO:0000256" key="1">
    <source>
        <dbReference type="ARBA" id="ARBA00012513"/>
    </source>
</evidence>
<dbReference type="EC" id="2.7.11.1" evidence="1"/>
<feature type="region of interest" description="Disordered" evidence="12">
    <location>
        <begin position="813"/>
        <end position="834"/>
    </location>
</feature>
<dbReference type="OrthoDB" id="3638488at2759"/>
<keyword evidence="3" id="KW-0597">Phosphoprotein</keyword>
<dbReference type="GO" id="GO:0005524">
    <property type="term" value="F:ATP binding"/>
    <property type="evidence" value="ECO:0007669"/>
    <property type="project" value="UniProtKB-UniRule"/>
</dbReference>
<feature type="domain" description="Protein kinase" evidence="13">
    <location>
        <begin position="435"/>
        <end position="791"/>
    </location>
</feature>
<dbReference type="Pfam" id="PF00069">
    <property type="entry name" value="Pkinase"/>
    <property type="match status" value="2"/>
</dbReference>
<feature type="binding site" evidence="11">
    <location>
        <position position="464"/>
    </location>
    <ligand>
        <name>ATP</name>
        <dbReference type="ChEBI" id="CHEBI:30616"/>
    </ligand>
</feature>
<dbReference type="FunFam" id="3.30.200.20:FF:000192">
    <property type="entry name" value="Serine/threonine-protein kinase cot-1"/>
    <property type="match status" value="1"/>
</dbReference>
<sequence length="924" mass="102833">MGSRRPLPIPPGPPDLMMASGYYNNGPYPYPPSFIPTHPHDQETYGGSNAFKTTLAGGTLLHKGFYDLLAMIPTPSPSRFLLGATAASPPPPDAVVAGPRYETIRAGRPPLPPPAPAPRSPQYPAYSPPPSPATPRKGRRISKDMVSRPTGFVHLVHASDADQYEALLRRWGPDGLGKLGDPRWANPIKNRVRQTNQARAINEVVNALKPSSISPTTDYGAIGGQLRVVNGISQTTAASSIMTTAAHENMSVTGRVDGLPGVGRPGNSTIRWGAGLNGPGLQAHPEEQEHVEHDPLAEHAQALRDHAQRAQRNEATARAPPAPVQVAPEILEHHAEDNGQTPLADELQQQPPPRVITPSLATLEKAVSCRIYFENLYFPLLRQPPSREQRRLAMERDMTEMGLSNAQKEDLRARWRQNETDYLRDKRRKVDVTAFVKLKTIGHGAFGVVSLVKERATGNLYAMKQLRKTDMLRKGQEGHVRAERDILRSASLVSSPGGAEWIVHLHYSFQDRDNLYLVLEYMGGGDLLNLLIERDVFEEDFTRFYVAEMILAIESCHKHGFIHRDIKPDNFLFDPQGHIKLSDFGLATDLHWAHDTSYYEQQRLHLLHKHGIDLEDTNGIADGTKTHRLKRRDIEQIMGGEGQGGLFTWREKNRRKLAYSVCGTNSYMSPEVIRGLGYTYSCDWWSLGVIMFECLYGFPPFVSNSRHITRKKILNWKQTLRFPSKPAVSKEGINLMQALLCEPEDRLGSQASASVSRPDSMVAQARRSGFAAPSAHDGPDGADMIKTHPWFRGIDWDHIHKYPAPYRPELRNPDDTRHFDPDIPAEPLAPANGAPADATRDLMLLDKIHGAEIMSVRKKLAFAGFTHKSPRAVTYVRADRAFNPEPDTYGAEPMEPACGHDDLVRGRSQFRQPSNIGRGRAISM</sequence>
<evidence type="ECO:0000256" key="3">
    <source>
        <dbReference type="ARBA" id="ARBA00022553"/>
    </source>
</evidence>
<dbReference type="Gene3D" id="3.30.200.20">
    <property type="entry name" value="Phosphorylase Kinase, domain 1"/>
    <property type="match status" value="1"/>
</dbReference>
<feature type="compositionally biased region" description="Pro residues" evidence="12">
    <location>
        <begin position="109"/>
        <end position="133"/>
    </location>
</feature>
<dbReference type="AlphaFoldDB" id="A0A550CXC7"/>
<dbReference type="PROSITE" id="PS00107">
    <property type="entry name" value="PROTEIN_KINASE_ATP"/>
    <property type="match status" value="1"/>
</dbReference>
<dbReference type="GO" id="GO:0035556">
    <property type="term" value="P:intracellular signal transduction"/>
    <property type="evidence" value="ECO:0007669"/>
    <property type="project" value="TreeGrafter"/>
</dbReference>
<dbReference type="InterPro" id="IPR059233">
    <property type="entry name" value="MobB_NdrA/B/Cbk1"/>
</dbReference>
<accession>A0A550CXC7</accession>
<dbReference type="GO" id="GO:0007010">
    <property type="term" value="P:cytoskeleton organization"/>
    <property type="evidence" value="ECO:0007669"/>
    <property type="project" value="UniProtKB-ARBA"/>
</dbReference>
<gene>
    <name evidence="15" type="ORF">BD626DRAFT_474121</name>
</gene>
<comment type="caution">
    <text evidence="15">The sequence shown here is derived from an EMBL/GenBank/DDBJ whole genome shotgun (WGS) entry which is preliminary data.</text>
</comment>
<keyword evidence="6 15" id="KW-0418">Kinase</keyword>
<comment type="similarity">
    <text evidence="8">Belongs to the protein kinase superfamily. STE Ser/Thr protein kinase family. COT1 subfamily.</text>
</comment>
<evidence type="ECO:0000256" key="11">
    <source>
        <dbReference type="PROSITE-ProRule" id="PRU10141"/>
    </source>
</evidence>
<evidence type="ECO:0000256" key="9">
    <source>
        <dbReference type="ARBA" id="ARBA00047899"/>
    </source>
</evidence>
<dbReference type="InterPro" id="IPR050236">
    <property type="entry name" value="Ser_Thr_kinase_AGC"/>
</dbReference>
<dbReference type="PROSITE" id="PS51285">
    <property type="entry name" value="AGC_KINASE_CTER"/>
    <property type="match status" value="1"/>
</dbReference>
<dbReference type="FunFam" id="1.10.510.10:FF:000024">
    <property type="entry name" value="Probable serine/threonine-protein kinase cot-1"/>
    <property type="match status" value="1"/>
</dbReference>
<evidence type="ECO:0000256" key="2">
    <source>
        <dbReference type="ARBA" id="ARBA00022527"/>
    </source>
</evidence>
<dbReference type="PANTHER" id="PTHR24356">
    <property type="entry name" value="SERINE/THREONINE-PROTEIN KINASE"/>
    <property type="match status" value="1"/>
</dbReference>
<evidence type="ECO:0000256" key="12">
    <source>
        <dbReference type="SAM" id="MobiDB-lite"/>
    </source>
</evidence>
<name>A0A550CXC7_9AGAR</name>
<keyword evidence="7 11" id="KW-0067">ATP-binding</keyword>
<dbReference type="PROSITE" id="PS50011">
    <property type="entry name" value="PROTEIN_KINASE_DOM"/>
    <property type="match status" value="1"/>
</dbReference>
<dbReference type="GO" id="GO:0004674">
    <property type="term" value="F:protein serine/threonine kinase activity"/>
    <property type="evidence" value="ECO:0007669"/>
    <property type="project" value="UniProtKB-KW"/>
</dbReference>
<dbReference type="InterPro" id="IPR008271">
    <property type="entry name" value="Ser/Thr_kinase_AS"/>
</dbReference>
<feature type="domain" description="AGC-kinase C-terminal" evidence="14">
    <location>
        <begin position="792"/>
        <end position="877"/>
    </location>
</feature>
<dbReference type="PANTHER" id="PTHR24356:SF400">
    <property type="entry name" value="SERINE_THREONINE-PROTEIN KINASE CBK1"/>
    <property type="match status" value="1"/>
</dbReference>
<evidence type="ECO:0000256" key="7">
    <source>
        <dbReference type="ARBA" id="ARBA00022840"/>
    </source>
</evidence>
<organism evidence="15 16">
    <name type="scientific">Schizophyllum amplum</name>
    <dbReference type="NCBI Taxonomy" id="97359"/>
    <lineage>
        <taxon>Eukaryota</taxon>
        <taxon>Fungi</taxon>
        <taxon>Dikarya</taxon>
        <taxon>Basidiomycota</taxon>
        <taxon>Agaricomycotina</taxon>
        <taxon>Agaricomycetes</taxon>
        <taxon>Agaricomycetidae</taxon>
        <taxon>Agaricales</taxon>
        <taxon>Schizophyllaceae</taxon>
        <taxon>Schizophyllum</taxon>
    </lineage>
</organism>
<dbReference type="Proteomes" id="UP000320762">
    <property type="component" value="Unassembled WGS sequence"/>
</dbReference>
<proteinExistence type="inferred from homology"/>
<evidence type="ECO:0000256" key="4">
    <source>
        <dbReference type="ARBA" id="ARBA00022679"/>
    </source>
</evidence>